<evidence type="ECO:0000259" key="3">
    <source>
        <dbReference type="Pfam" id="PF07532"/>
    </source>
</evidence>
<feature type="domain" description="SbsA Ig-like" evidence="4">
    <location>
        <begin position="316"/>
        <end position="398"/>
    </location>
</feature>
<accession>A0ABU6MFU2</accession>
<feature type="chain" id="PRO_5046905860" evidence="2">
    <location>
        <begin position="31"/>
        <end position="661"/>
    </location>
</feature>
<keyword evidence="6" id="KW-1185">Reference proteome</keyword>
<proteinExistence type="predicted"/>
<dbReference type="Gene3D" id="2.60.40.1220">
    <property type="match status" value="2"/>
</dbReference>
<dbReference type="EMBL" id="JARMAB010000012">
    <property type="protein sequence ID" value="MED1203283.1"/>
    <property type="molecule type" value="Genomic_DNA"/>
</dbReference>
<feature type="domain" description="Bacterial Ig-like" evidence="3">
    <location>
        <begin position="231"/>
        <end position="283"/>
    </location>
</feature>
<organism evidence="5 6">
    <name type="scientific">Heyndrickxia acidicola</name>
    <dbReference type="NCBI Taxonomy" id="209389"/>
    <lineage>
        <taxon>Bacteria</taxon>
        <taxon>Bacillati</taxon>
        <taxon>Bacillota</taxon>
        <taxon>Bacilli</taxon>
        <taxon>Bacillales</taxon>
        <taxon>Bacillaceae</taxon>
        <taxon>Heyndrickxia</taxon>
    </lineage>
</organism>
<evidence type="ECO:0000256" key="1">
    <source>
        <dbReference type="ARBA" id="ARBA00022729"/>
    </source>
</evidence>
<reference evidence="5 6" key="1">
    <citation type="submission" date="2023-03" db="EMBL/GenBank/DDBJ databases">
        <title>Bacillus Genome Sequencing.</title>
        <authorList>
            <person name="Dunlap C."/>
        </authorList>
    </citation>
    <scope>NUCLEOTIDE SEQUENCE [LARGE SCALE GENOMIC DNA]</scope>
    <source>
        <strain evidence="5 6">B-23453</strain>
    </source>
</reference>
<name>A0ABU6MFU2_9BACI</name>
<dbReference type="InterPro" id="IPR011081">
    <property type="entry name" value="Big_4"/>
</dbReference>
<dbReference type="RefSeq" id="WP_066269147.1">
    <property type="nucleotide sequence ID" value="NZ_JARMAB010000012.1"/>
</dbReference>
<evidence type="ECO:0000256" key="2">
    <source>
        <dbReference type="SAM" id="SignalP"/>
    </source>
</evidence>
<comment type="caution">
    <text evidence="5">The sequence shown here is derived from an EMBL/GenBank/DDBJ whole genome shotgun (WGS) entry which is preliminary data.</text>
</comment>
<protein>
    <submittedName>
        <fullName evidence="5">Ig-like domain-containing protein</fullName>
    </submittedName>
</protein>
<dbReference type="Pfam" id="PF07532">
    <property type="entry name" value="Big_4"/>
    <property type="match status" value="1"/>
</dbReference>
<dbReference type="Proteomes" id="UP001341444">
    <property type="component" value="Unassembled WGS sequence"/>
</dbReference>
<evidence type="ECO:0000313" key="6">
    <source>
        <dbReference type="Proteomes" id="UP001341444"/>
    </source>
</evidence>
<dbReference type="InterPro" id="IPR014755">
    <property type="entry name" value="Cu-Rt/internalin_Ig-like"/>
</dbReference>
<dbReference type="Pfam" id="PF13205">
    <property type="entry name" value="Big_5"/>
    <property type="match status" value="2"/>
</dbReference>
<feature type="signal peptide" evidence="2">
    <location>
        <begin position="1"/>
        <end position="30"/>
    </location>
</feature>
<gene>
    <name evidence="5" type="ORF">P4T90_09345</name>
</gene>
<dbReference type="InterPro" id="IPR032812">
    <property type="entry name" value="SbsA_Ig"/>
</dbReference>
<feature type="domain" description="SbsA Ig-like" evidence="4">
    <location>
        <begin position="577"/>
        <end position="659"/>
    </location>
</feature>
<evidence type="ECO:0000313" key="5">
    <source>
        <dbReference type="EMBL" id="MED1203283.1"/>
    </source>
</evidence>
<evidence type="ECO:0000259" key="4">
    <source>
        <dbReference type="Pfam" id="PF13205"/>
    </source>
</evidence>
<keyword evidence="1 2" id="KW-0732">Signal</keyword>
<sequence>MAQSKSRKLVTGTISAAVIASALAPVAVSASVKAPNVKTATPLNEKQIKVVFDNGKTATITLPYPFKDGSTVTSFTYGGHYYNSVKLSTSYAPGVKTATATGPKQINVVFTDGVTKTIDLPYNFKAGSTVASFTCFGHSYNSVELSTPFVATVKSATAINENSGNLIHIPRGKIRVLFDNGQSATIALPYYFKDGSTVTSFTYADHYYHAVKLSTPYVATINGIYPSFIVINQGDDATKALPTYVSEVLSNNDYKGVNVTWDTTKLDVNTPATYTLTGKVDGIDKIASVIVVVKPFTPQATSVNAINSNNQAVTLDGSTDVTANSAITIKFNKPVDASTVNGTNFRIYQGSTPVATKAPTISADGLTVTVQASNPFTAGDSYILSVSGVKTQDGKTFTSANAAFTVNKASYVTKVDAEENDNTLLSNPLGLSDGDNLGSDYVNKFKVTYSNNVDFTSVSSRNVILYDFDASADRPVPVPTASVTSLGSVITLTVDPFYNGGTGTLIPNHRYKLQAVGVNIVDGTKAADFSRAFTISKPFGLTANLLDGTDLAKNPTNVNGTIAPVVDPSGYTKPGFKVVLNSNTPLDASTVNNTNIQLVQQDTQIAVPANITYDSANQRIAVVPKSDLTAGKTYSFSIGSGVKDVYGNAAKAVAYSFTTQN</sequence>